<dbReference type="GO" id="GO:0009403">
    <property type="term" value="P:toxin biosynthetic process"/>
    <property type="evidence" value="ECO:0007669"/>
    <property type="project" value="UniProtKB-ARBA"/>
</dbReference>
<dbReference type="InterPro" id="IPR001242">
    <property type="entry name" value="Condensation_dom"/>
</dbReference>
<evidence type="ECO:0000256" key="4">
    <source>
        <dbReference type="ARBA" id="ARBA00022737"/>
    </source>
</evidence>
<dbReference type="FunFam" id="2.30.38.10:FF:000001">
    <property type="entry name" value="Non-ribosomal peptide synthetase PvdI"/>
    <property type="match status" value="1"/>
</dbReference>
<dbReference type="SUPFAM" id="SSF53335">
    <property type="entry name" value="S-adenosyl-L-methionine-dependent methyltransferases"/>
    <property type="match status" value="1"/>
</dbReference>
<dbReference type="SUPFAM" id="SSF56801">
    <property type="entry name" value="Acetyl-CoA synthetase-like"/>
    <property type="match status" value="1"/>
</dbReference>
<dbReference type="Gene3D" id="3.30.559.30">
    <property type="entry name" value="Nonribosomal peptide synthetase, condensation domain"/>
    <property type="match status" value="2"/>
</dbReference>
<evidence type="ECO:0000259" key="5">
    <source>
        <dbReference type="PROSITE" id="PS50075"/>
    </source>
</evidence>
<dbReference type="Gene3D" id="3.30.559.10">
    <property type="entry name" value="Chloramphenicol acetyltransferase-like domain"/>
    <property type="match status" value="2"/>
</dbReference>
<dbReference type="InterPro" id="IPR009081">
    <property type="entry name" value="PP-bd_ACP"/>
</dbReference>
<dbReference type="Gene3D" id="3.40.50.980">
    <property type="match status" value="2"/>
</dbReference>
<dbReference type="EMBL" id="CAADFD010000010">
    <property type="protein sequence ID" value="VFJ51765.1"/>
    <property type="molecule type" value="Genomic_DNA"/>
</dbReference>
<proteinExistence type="predicted"/>
<dbReference type="PROSITE" id="PS50075">
    <property type="entry name" value="CARRIER"/>
    <property type="match status" value="1"/>
</dbReference>
<evidence type="ECO:0000256" key="1">
    <source>
        <dbReference type="ARBA" id="ARBA00001957"/>
    </source>
</evidence>
<keyword evidence="4" id="KW-0677">Repeat</keyword>
<dbReference type="FunFam" id="3.40.50.12780:FF:000012">
    <property type="entry name" value="Non-ribosomal peptide synthetase"/>
    <property type="match status" value="1"/>
</dbReference>
<dbReference type="GO" id="GO:0072330">
    <property type="term" value="P:monocarboxylic acid biosynthetic process"/>
    <property type="evidence" value="ECO:0007669"/>
    <property type="project" value="UniProtKB-ARBA"/>
</dbReference>
<dbReference type="CDD" id="cd19531">
    <property type="entry name" value="LCL_NRPS-like"/>
    <property type="match status" value="1"/>
</dbReference>
<dbReference type="GO" id="GO:0031177">
    <property type="term" value="F:phosphopantetheine binding"/>
    <property type="evidence" value="ECO:0007669"/>
    <property type="project" value="InterPro"/>
</dbReference>
<dbReference type="Pfam" id="PF00550">
    <property type="entry name" value="PP-binding"/>
    <property type="match status" value="1"/>
</dbReference>
<evidence type="ECO:0000313" key="6">
    <source>
        <dbReference type="EMBL" id="VFJ51765.1"/>
    </source>
</evidence>
<dbReference type="GO" id="GO:0003824">
    <property type="term" value="F:catalytic activity"/>
    <property type="evidence" value="ECO:0007669"/>
    <property type="project" value="InterPro"/>
</dbReference>
<dbReference type="InterPro" id="IPR013217">
    <property type="entry name" value="Methyltransf_12"/>
</dbReference>
<dbReference type="Gene3D" id="3.40.50.150">
    <property type="entry name" value="Vaccinia Virus protein VP39"/>
    <property type="match status" value="1"/>
</dbReference>
<sequence>MNQNHFVDKYPLSSSQKDIWVNQILYPNIPLYNVGGYLVIHGSINSTLFEKSLNQVIQRNDGLRLTLHRGETLPTQTVAEDVVINLDVHDFSGEDDNQRKVLEWMKQEFSIPFQLYNNILFQFSLCKVSDQCYYWFQKYHYLIADGKTLSLIVQKVANTYNDLLMGQPSTEGNHLSYTDFIKEDQAYLRSKEFDRDMHYWREKYVQIPEKLIRSRYASEIGNQVVPSQSSTLSLSWEFYDGLITFSQRYNLSVFLVILAALYCYFSKITGKNDFVIGFTTQVRRDSKFDETTGFFTNITPARFFFDTNLSFMEVARAIDFELQRDAPYTRAPIGEINRQAKFNRKDRQQLFELELAYIDFDFDTDFSGSLIEFSLLSHGFEQYPLAVYAQVFHKQRSIRINFDYNLSAFNQDEIGYLKARFEFLLKEVLEHPDIPVSELRIMPDKELHRILFEFNNATTVSPTDKTIIDLFDEQVKKTPDACAVALSDQRLSYRQLHRKANRLAHYLQSIGVGNETLVGIFMERLMNMIIGLLGIMKAGGAYIPLDPAYPAERLAFMLEDANPPVLLTQSDLADTLLSHAARTVCLDDLAEVFSQYSPDNPVKRVGLSDLAYVIYTSGSTGQPKGVLVEHRGLSNLTTFQIQAFGVYPGSRILQFVSLSFDVAISDIAMALCSGATLCLVTQEVLLSQSGLLQTLYEQSVTHMEIPVSILSALPVVDLPALKTLIVGGDVCTQEVVTNWSKGRRFFNAYGPTETTVCATVAECTDNREKPHIGHPIANTQVYILDEYGKPTPMGVPGELHIGGIGLARGYLNRPDLMAEKFIPNPFQAGTHLYKTGDLACYLPDGNIDFLGRIDRQVKIRGFRIEPGEIEAVLTEHERVQEAAVIASEELEDKRLLAYFVPRPYDALPDDSETIDAGSRVEQWRQVHDDAYSQLTDSDMDPRFNTAGWNSSYTGAPIPREEMQEWLDGTVERILANAPKRVLEIGCGSGMVVFRIAPHCEHYTATDLSPEALDYLEQQQKTWEFGQRLTLLQRAADDFDGIEEGFYDGIILNSVVQYFPSIDYLLTVLTSAVTAVAPGGFIFLGDVRNLQFLEELHASVQFHRADNSVSMAGLKQRVRRGMRKEEELLIDPDFFIALKRHLPQITHVQIQLKTGRAHNEMSCFRYDVTLHVGGGAPIDKVLDGQFQRLDWQGEKLTLAKVREILAGDQSELIAFENIPNARLMTEKKILERLFYPEESVGELRASIGQPDDGIEPEEFRALIRDLPYTSHIDYQGKYDYSVVFRHQDSRTIPYPEKAGDFSERAWSTYANNPLQNAGDGHELVPQLRDFLSGKLPDYMVPSLFVPIGAMPLTPNGKVDREALARLPVEGHLSAEKTFTPPKTPEEKLLASAWAEILGLEKVGLHDHFFELGGDSIKGMQLLGKVQDRLKQDIPFATLFKAPTIAEFAAYLKQAPKLVGEKDNATDDRTAIPTATPELKPVPRVPGNNYFPLSFQQARRYRYTKANPNHRTNNFIESFRIDGPLDAEILRESFDEIVRRHEILRTVLKEQGDSIVQVVHPTGTAKMSIVDIRSFPEGTKGKEIERLMREERGRPFDPANDYVMRLTLIRLEQESHALVFCAYGFITENWSTGVLFKELSIIYEAFSAGKSSPLPPLSIQYGDYAKWQHDALALEVVEAKLDYWRKWFKKGEPPSLTLPVRCATSLAAQTLRGEARSYRFSPELTWQLRELGRRTGTTLFMVLASAFVTLLYRYSDCDDVVIGSFSANRSNRQLQSLIGVVGSMMMLRVDLGKSPSFSGLLARVQKVMLAAFTYQDVPFEHFAKTLQPERRRKDPLSKVHLTFFPESPREQLKLPGLTVTHLDKELTTKIDLGITIWEEKTDQGKCIRGWWQYKADLFEAETIAEMTENFQRLLDGIVSNPEQSIDELPYRRK</sequence>
<dbReference type="PANTHER" id="PTHR45527">
    <property type="entry name" value="NONRIBOSOMAL PEPTIDE SYNTHETASE"/>
    <property type="match status" value="1"/>
</dbReference>
<dbReference type="Gene3D" id="2.30.38.10">
    <property type="entry name" value="Luciferase, Domain 3"/>
    <property type="match status" value="1"/>
</dbReference>
<protein>
    <submittedName>
        <fullName evidence="6">Amino acid adenylation domain-containing protein</fullName>
    </submittedName>
</protein>
<evidence type="ECO:0000256" key="2">
    <source>
        <dbReference type="ARBA" id="ARBA00022450"/>
    </source>
</evidence>
<dbReference type="CDD" id="cd02440">
    <property type="entry name" value="AdoMet_MTases"/>
    <property type="match status" value="1"/>
</dbReference>
<name>A0A450SFT2_9GAMM</name>
<evidence type="ECO:0000256" key="3">
    <source>
        <dbReference type="ARBA" id="ARBA00022553"/>
    </source>
</evidence>
<dbReference type="Pfam" id="PF00501">
    <property type="entry name" value="AMP-binding"/>
    <property type="match status" value="1"/>
</dbReference>
<dbReference type="SUPFAM" id="SSF47336">
    <property type="entry name" value="ACP-like"/>
    <property type="match status" value="1"/>
</dbReference>
<dbReference type="GO" id="GO:0005737">
    <property type="term" value="C:cytoplasm"/>
    <property type="evidence" value="ECO:0007669"/>
    <property type="project" value="TreeGrafter"/>
</dbReference>
<dbReference type="InterPro" id="IPR020845">
    <property type="entry name" value="AMP-binding_CS"/>
</dbReference>
<dbReference type="InterPro" id="IPR036736">
    <property type="entry name" value="ACP-like_sf"/>
</dbReference>
<dbReference type="GO" id="GO:0043041">
    <property type="term" value="P:amino acid activation for nonribosomal peptide biosynthetic process"/>
    <property type="evidence" value="ECO:0007669"/>
    <property type="project" value="TreeGrafter"/>
</dbReference>
<feature type="domain" description="Carrier" evidence="5">
    <location>
        <begin position="1379"/>
        <end position="1454"/>
    </location>
</feature>
<dbReference type="PANTHER" id="PTHR45527:SF1">
    <property type="entry name" value="FATTY ACID SYNTHASE"/>
    <property type="match status" value="1"/>
</dbReference>
<dbReference type="Pfam" id="PF08242">
    <property type="entry name" value="Methyltransf_12"/>
    <property type="match status" value="1"/>
</dbReference>
<dbReference type="InterPro" id="IPR045851">
    <property type="entry name" value="AMP-bd_C_sf"/>
</dbReference>
<dbReference type="Pfam" id="PF00668">
    <property type="entry name" value="Condensation"/>
    <property type="match status" value="2"/>
</dbReference>
<dbReference type="InterPro" id="IPR010071">
    <property type="entry name" value="AA_adenyl_dom"/>
</dbReference>
<dbReference type="Gene3D" id="3.30.300.30">
    <property type="match status" value="2"/>
</dbReference>
<dbReference type="PROSITE" id="PS00012">
    <property type="entry name" value="PHOSPHOPANTETHEINE"/>
    <property type="match status" value="1"/>
</dbReference>
<dbReference type="InterPro" id="IPR020806">
    <property type="entry name" value="PKS_PP-bd"/>
</dbReference>
<gene>
    <name evidence="6" type="ORF">BECKFW1821B_GA0114236_101019</name>
</gene>
<dbReference type="FunFam" id="3.40.50.980:FF:000001">
    <property type="entry name" value="Non-ribosomal peptide synthetase"/>
    <property type="match status" value="1"/>
</dbReference>
<dbReference type="InterPro" id="IPR000873">
    <property type="entry name" value="AMP-dep_synth/lig_dom"/>
</dbReference>
<reference evidence="6" key="1">
    <citation type="submission" date="2019-02" db="EMBL/GenBank/DDBJ databases">
        <authorList>
            <person name="Gruber-Vodicka R. H."/>
            <person name="Seah K. B. B."/>
        </authorList>
    </citation>
    <scope>NUCLEOTIDE SEQUENCE</scope>
    <source>
        <strain evidence="6">BECK_BZ106</strain>
    </source>
</reference>
<dbReference type="FunFam" id="1.10.1200.10:FF:000016">
    <property type="entry name" value="Non-ribosomal peptide synthase"/>
    <property type="match status" value="1"/>
</dbReference>
<dbReference type="Gene3D" id="1.10.1200.10">
    <property type="entry name" value="ACP-like"/>
    <property type="match status" value="1"/>
</dbReference>
<organism evidence="6">
    <name type="scientific">Candidatus Kentrum sp. FW</name>
    <dbReference type="NCBI Taxonomy" id="2126338"/>
    <lineage>
        <taxon>Bacteria</taxon>
        <taxon>Pseudomonadati</taxon>
        <taxon>Pseudomonadota</taxon>
        <taxon>Gammaproteobacteria</taxon>
        <taxon>Candidatus Kentrum</taxon>
    </lineage>
</organism>
<dbReference type="SUPFAM" id="SSF52777">
    <property type="entry name" value="CoA-dependent acyltransferases"/>
    <property type="match status" value="4"/>
</dbReference>
<dbReference type="NCBIfam" id="TIGR01733">
    <property type="entry name" value="AA-adenyl-dom"/>
    <property type="match status" value="1"/>
</dbReference>
<dbReference type="InterPro" id="IPR029063">
    <property type="entry name" value="SAM-dependent_MTases_sf"/>
</dbReference>
<keyword evidence="3" id="KW-0597">Phosphoprotein</keyword>
<comment type="cofactor">
    <cofactor evidence="1">
        <name>pantetheine 4'-phosphate</name>
        <dbReference type="ChEBI" id="CHEBI:47942"/>
    </cofactor>
</comment>
<dbReference type="SMART" id="SM00823">
    <property type="entry name" value="PKS_PP"/>
    <property type="match status" value="1"/>
</dbReference>
<dbReference type="InterPro" id="IPR023213">
    <property type="entry name" value="CAT-like_dom_sf"/>
</dbReference>
<accession>A0A450SFT2</accession>
<dbReference type="InterPro" id="IPR006162">
    <property type="entry name" value="Ppantetheine_attach_site"/>
</dbReference>
<keyword evidence="2" id="KW-0596">Phosphopantetheine</keyword>
<dbReference type="PROSITE" id="PS00455">
    <property type="entry name" value="AMP_BINDING"/>
    <property type="match status" value="1"/>
</dbReference>